<feature type="domain" description="SET" evidence="7">
    <location>
        <begin position="79"/>
        <end position="189"/>
    </location>
</feature>
<accession>V8P2Y5</accession>
<dbReference type="PANTHER" id="PTHR46169:SF2">
    <property type="entry name" value="E3 SUMO-PROTEIN LIGASE ZBED1"/>
    <property type="match status" value="1"/>
</dbReference>
<dbReference type="GO" id="GO:0005634">
    <property type="term" value="C:nucleus"/>
    <property type="evidence" value="ECO:0007669"/>
    <property type="project" value="UniProtKB-SubCell"/>
</dbReference>
<dbReference type="GO" id="GO:0008168">
    <property type="term" value="F:methyltransferase activity"/>
    <property type="evidence" value="ECO:0007669"/>
    <property type="project" value="UniProtKB-KW"/>
</dbReference>
<dbReference type="AlphaFoldDB" id="V8P2Y5"/>
<dbReference type="OrthoDB" id="9439903at2759"/>
<dbReference type="SUPFAM" id="SSF57667">
    <property type="entry name" value="beta-beta-alpha zinc fingers"/>
    <property type="match status" value="1"/>
</dbReference>
<name>V8P2Y5_OPHHA</name>
<evidence type="ECO:0000256" key="3">
    <source>
        <dbReference type="ARBA" id="ARBA00022771"/>
    </source>
</evidence>
<evidence type="ECO:0000256" key="6">
    <source>
        <dbReference type="ARBA" id="ARBA00023242"/>
    </source>
</evidence>
<dbReference type="Pfam" id="PF02892">
    <property type="entry name" value="zf-BED"/>
    <property type="match status" value="1"/>
</dbReference>
<dbReference type="InterPro" id="IPR008906">
    <property type="entry name" value="HATC_C_dom"/>
</dbReference>
<keyword evidence="9" id="KW-1185">Reference proteome</keyword>
<evidence type="ECO:0000313" key="9">
    <source>
        <dbReference type="Proteomes" id="UP000018936"/>
    </source>
</evidence>
<dbReference type="GO" id="GO:0046983">
    <property type="term" value="F:protein dimerization activity"/>
    <property type="evidence" value="ECO:0007669"/>
    <property type="project" value="InterPro"/>
</dbReference>
<dbReference type="SUPFAM" id="SSF140996">
    <property type="entry name" value="Hermes dimerisation domain"/>
    <property type="match status" value="1"/>
</dbReference>
<evidence type="ECO:0000256" key="2">
    <source>
        <dbReference type="ARBA" id="ARBA00022723"/>
    </source>
</evidence>
<dbReference type="GO" id="GO:0003677">
    <property type="term" value="F:DNA binding"/>
    <property type="evidence" value="ECO:0007669"/>
    <property type="project" value="UniProtKB-KW"/>
</dbReference>
<proteinExistence type="predicted"/>
<keyword evidence="8" id="KW-0489">Methyltransferase</keyword>
<dbReference type="Proteomes" id="UP000018936">
    <property type="component" value="Unassembled WGS sequence"/>
</dbReference>
<dbReference type="Pfam" id="PF21549">
    <property type="entry name" value="PRDM2_PR"/>
    <property type="match status" value="1"/>
</dbReference>
<organism evidence="8 9">
    <name type="scientific">Ophiophagus hannah</name>
    <name type="common">King cobra</name>
    <name type="synonym">Naja hannah</name>
    <dbReference type="NCBI Taxonomy" id="8665"/>
    <lineage>
        <taxon>Eukaryota</taxon>
        <taxon>Metazoa</taxon>
        <taxon>Chordata</taxon>
        <taxon>Craniata</taxon>
        <taxon>Vertebrata</taxon>
        <taxon>Euteleostomi</taxon>
        <taxon>Lepidosauria</taxon>
        <taxon>Squamata</taxon>
        <taxon>Bifurcata</taxon>
        <taxon>Unidentata</taxon>
        <taxon>Episquamata</taxon>
        <taxon>Toxicofera</taxon>
        <taxon>Serpentes</taxon>
        <taxon>Colubroidea</taxon>
        <taxon>Elapidae</taxon>
        <taxon>Elapinae</taxon>
        <taxon>Ophiophagus</taxon>
    </lineage>
</organism>
<dbReference type="InterPro" id="IPR052717">
    <property type="entry name" value="Vacuolar_transposase_reg"/>
</dbReference>
<dbReference type="Pfam" id="PF05699">
    <property type="entry name" value="Dimer_Tnp_hAT"/>
    <property type="match status" value="1"/>
</dbReference>
<evidence type="ECO:0000256" key="5">
    <source>
        <dbReference type="ARBA" id="ARBA00023125"/>
    </source>
</evidence>
<keyword evidence="8" id="KW-0808">Transferase</keyword>
<dbReference type="PROSITE" id="PS50280">
    <property type="entry name" value="SET"/>
    <property type="match status" value="1"/>
</dbReference>
<dbReference type="InterPro" id="IPR001214">
    <property type="entry name" value="SET_dom"/>
</dbReference>
<dbReference type="SUPFAM" id="SSF53098">
    <property type="entry name" value="Ribonuclease H-like"/>
    <property type="match status" value="1"/>
</dbReference>
<keyword evidence="2" id="KW-0479">Metal-binding</keyword>
<dbReference type="EMBL" id="AZIM01000892">
    <property type="protein sequence ID" value="ETE68899.1"/>
    <property type="molecule type" value="Genomic_DNA"/>
</dbReference>
<dbReference type="Gene3D" id="2.170.270.10">
    <property type="entry name" value="SET domain"/>
    <property type="match status" value="1"/>
</dbReference>
<reference evidence="8 9" key="1">
    <citation type="journal article" date="2013" name="Proc. Natl. Acad. Sci. U.S.A.">
        <title>The king cobra genome reveals dynamic gene evolution and adaptation in the snake venom system.</title>
        <authorList>
            <person name="Vonk F.J."/>
            <person name="Casewell N.R."/>
            <person name="Henkel C.V."/>
            <person name="Heimberg A.M."/>
            <person name="Jansen H.J."/>
            <person name="McCleary R.J."/>
            <person name="Kerkkamp H.M."/>
            <person name="Vos R.A."/>
            <person name="Guerreiro I."/>
            <person name="Calvete J.J."/>
            <person name="Wuster W."/>
            <person name="Woods A.E."/>
            <person name="Logan J.M."/>
            <person name="Harrison R.A."/>
            <person name="Castoe T.A."/>
            <person name="de Koning A.P."/>
            <person name="Pollock D.D."/>
            <person name="Yandell M."/>
            <person name="Calderon D."/>
            <person name="Renjifo C."/>
            <person name="Currier R.B."/>
            <person name="Salgado D."/>
            <person name="Pla D."/>
            <person name="Sanz L."/>
            <person name="Hyder A.S."/>
            <person name="Ribeiro J.M."/>
            <person name="Arntzen J.W."/>
            <person name="van den Thillart G.E."/>
            <person name="Boetzer M."/>
            <person name="Pirovano W."/>
            <person name="Dirks R.P."/>
            <person name="Spaink H.P."/>
            <person name="Duboule D."/>
            <person name="McGlinn E."/>
            <person name="Kini R.M."/>
            <person name="Richardson M.K."/>
        </authorList>
    </citation>
    <scope>NUCLEOTIDE SEQUENCE</scope>
    <source>
        <tissue evidence="8">Blood</tissue>
    </source>
</reference>
<comment type="subcellular location">
    <subcellularLocation>
        <location evidence="1">Nucleus</location>
    </subcellularLocation>
</comment>
<evidence type="ECO:0000313" key="8">
    <source>
        <dbReference type="EMBL" id="ETE68899.1"/>
    </source>
</evidence>
<gene>
    <name evidence="8" type="primary">PRDM7</name>
    <name evidence="8" type="ORF">L345_05303</name>
</gene>
<evidence type="ECO:0000256" key="1">
    <source>
        <dbReference type="ARBA" id="ARBA00004123"/>
    </source>
</evidence>
<dbReference type="InterPro" id="IPR012337">
    <property type="entry name" value="RNaseH-like_sf"/>
</dbReference>
<dbReference type="InterPro" id="IPR036236">
    <property type="entry name" value="Znf_C2H2_sf"/>
</dbReference>
<keyword evidence="4" id="KW-0862">Zinc</keyword>
<dbReference type="InterPro" id="IPR046341">
    <property type="entry name" value="SET_dom_sf"/>
</dbReference>
<evidence type="ECO:0000256" key="4">
    <source>
        <dbReference type="ARBA" id="ARBA00022833"/>
    </source>
</evidence>
<comment type="caution">
    <text evidence="8">The sequence shown here is derived from an EMBL/GenBank/DDBJ whole genome shotgun (WGS) entry which is preliminary data.</text>
</comment>
<dbReference type="GO" id="GO:0006357">
    <property type="term" value="P:regulation of transcription by RNA polymerase II"/>
    <property type="evidence" value="ECO:0007669"/>
    <property type="project" value="TreeGrafter"/>
</dbReference>
<dbReference type="PANTHER" id="PTHR46169">
    <property type="entry name" value="DNA REPLICATION-RELATED ELEMENT FACTOR, ISOFORM A"/>
    <property type="match status" value="1"/>
</dbReference>
<dbReference type="InterPro" id="IPR003656">
    <property type="entry name" value="Znf_BED"/>
</dbReference>
<keyword evidence="6" id="KW-0539">Nucleus</keyword>
<dbReference type="GO" id="GO:0032259">
    <property type="term" value="P:methylation"/>
    <property type="evidence" value="ECO:0007669"/>
    <property type="project" value="UniProtKB-KW"/>
</dbReference>
<keyword evidence="3" id="KW-0863">Zinc-finger</keyword>
<dbReference type="GO" id="GO:0008270">
    <property type="term" value="F:zinc ion binding"/>
    <property type="evidence" value="ECO:0007669"/>
    <property type="project" value="UniProtKB-KW"/>
</dbReference>
<keyword evidence="5" id="KW-0238">DNA-binding</keyword>
<evidence type="ECO:0000259" key="7">
    <source>
        <dbReference type="PROSITE" id="PS50280"/>
    </source>
</evidence>
<protein>
    <submittedName>
        <fullName evidence="8">Putative histone-lysine N-methyltransferase PRDM7</fullName>
    </submittedName>
</protein>
<sequence>MSLGHPSSTILYGYKQEAIPKQPQVDAQDILSFPRFSKVCEICRLYFHDSCPQHGPPTFVADTPVPETAPSRALLSLPEGLVVKERSQGGFGVWSTLPGLSYGCIFGPYEGKVVREHVDCTLYSWAVRNKESYFFIDASDDSKSNWMRYVACASTEGEQNLTVFQYRGYIYYRVCQIIPADTELLVWIGEEYARTLGLHLGEHFKYEFGEKELLMKVFQELHVKIQSPPPAPHTPPSTQYLCGDAAASSLLPLHKPGLPVGGSTFPLFEGTQNLVGLSQAQSQYWTFFGFQGDAYGHILDKSKIICKVCGVQLNYSGDITSLRQHLIFNHRCEYIRFLKLQVANLNEGLGEFGIPQSPILGQMTQAVAHFIVLDLMPVEVVEGEGFGQMLAVLSPNYKSPGAATLTHTVLKDMYSQVKGKILELVLALPQCSLSLDIWCHSSTLTYLTLTVHYVDDCFEPQARVLSSRPIPENPSTKTLMESLTEATKEWGVHKSTLYTMGGIGPAFQQAAAALGWTALPCIGQVLRAAMEAVLSQPMAQSALENLRHLASWTLTGAGRDEKLWFQEPLLQAHLSRFLRDGSRWHSVYPILQDLLEYSKSLSGLGPDGEAILCPQDWAALKDTVQVLKPMAIATSTFTKHPFSSLSLVKPVLTSLLYKHLVACEWDSALALEAKAAAQKELNHHFSRPEVNQALNLACTLDPRFHGLDFLSHTDRVETLRLLKTEVSHLAEASAFLTSSLPDVSSSSPPSKLPKKDAGIEFLLGDLCSMRGGPAISSAHQQAEQEIASFQMSKASTLTQDPLQWWKIHHTEYPLLAQAARKLLGVPATSVPANWLFSSTGNAIHTKRQALTPEHVDMLLFLHGNRAMLC</sequence>
<feature type="non-terminal residue" evidence="8">
    <location>
        <position position="1"/>
    </location>
</feature>